<keyword evidence="5" id="KW-0547">Nucleotide-binding</keyword>
<dbReference type="InterPro" id="IPR011527">
    <property type="entry name" value="ABC1_TM_dom"/>
</dbReference>
<dbReference type="GO" id="GO:0016887">
    <property type="term" value="F:ATP hydrolysis activity"/>
    <property type="evidence" value="ECO:0007669"/>
    <property type="project" value="InterPro"/>
</dbReference>
<evidence type="ECO:0000256" key="6">
    <source>
        <dbReference type="ARBA" id="ARBA00022840"/>
    </source>
</evidence>
<dbReference type="STRING" id="584708.Apau_0898"/>
<dbReference type="PROSITE" id="PS50893">
    <property type="entry name" value="ABC_TRANSPORTER_2"/>
    <property type="match status" value="1"/>
</dbReference>
<keyword evidence="2" id="KW-0813">Transport</keyword>
<keyword evidence="4 9" id="KW-0812">Transmembrane</keyword>
<feature type="transmembrane region" description="Helical" evidence="9">
    <location>
        <begin position="23"/>
        <end position="48"/>
    </location>
</feature>
<dbReference type="AlphaFoldDB" id="E3CW74"/>
<dbReference type="EMBL" id="CM001022">
    <property type="protein sequence ID" value="EFQ23326.1"/>
    <property type="molecule type" value="Genomic_DNA"/>
</dbReference>
<keyword evidence="6" id="KW-0067">ATP-binding</keyword>
<evidence type="ECO:0000256" key="1">
    <source>
        <dbReference type="ARBA" id="ARBA00004651"/>
    </source>
</evidence>
<evidence type="ECO:0000256" key="8">
    <source>
        <dbReference type="ARBA" id="ARBA00023136"/>
    </source>
</evidence>
<accession>E3CW74</accession>
<dbReference type="InterPro" id="IPR027417">
    <property type="entry name" value="P-loop_NTPase"/>
</dbReference>
<evidence type="ECO:0000313" key="12">
    <source>
        <dbReference type="EMBL" id="EFQ23326.1"/>
    </source>
</evidence>
<dbReference type="SMART" id="SM00382">
    <property type="entry name" value="AAA"/>
    <property type="match status" value="1"/>
</dbReference>
<dbReference type="Gene3D" id="1.20.1560.10">
    <property type="entry name" value="ABC transporter type 1, transmembrane domain"/>
    <property type="match status" value="1"/>
</dbReference>
<comment type="subcellular location">
    <subcellularLocation>
        <location evidence="1">Cell membrane</location>
        <topology evidence="1">Multi-pass membrane protein</topology>
    </subcellularLocation>
</comment>
<feature type="transmembrane region" description="Helical" evidence="9">
    <location>
        <begin position="60"/>
        <end position="82"/>
    </location>
</feature>
<evidence type="ECO:0000259" key="10">
    <source>
        <dbReference type="PROSITE" id="PS50893"/>
    </source>
</evidence>
<dbReference type="HOGENOM" id="CLU_000604_84_3_0"/>
<dbReference type="OrthoDB" id="9762778at2"/>
<dbReference type="GO" id="GO:0005886">
    <property type="term" value="C:plasma membrane"/>
    <property type="evidence" value="ECO:0007669"/>
    <property type="project" value="UniProtKB-SubCell"/>
</dbReference>
<keyword evidence="3" id="KW-1003">Cell membrane</keyword>
<evidence type="ECO:0000256" key="7">
    <source>
        <dbReference type="ARBA" id="ARBA00022989"/>
    </source>
</evidence>
<dbReference type="FunFam" id="3.40.50.300:FF:000221">
    <property type="entry name" value="Multidrug ABC transporter ATP-binding protein"/>
    <property type="match status" value="1"/>
</dbReference>
<evidence type="ECO:0000313" key="13">
    <source>
        <dbReference type="Proteomes" id="UP000005096"/>
    </source>
</evidence>
<organism evidence="12 13">
    <name type="scientific">Aminomonas paucivorans DSM 12260</name>
    <dbReference type="NCBI Taxonomy" id="584708"/>
    <lineage>
        <taxon>Bacteria</taxon>
        <taxon>Thermotogati</taxon>
        <taxon>Synergistota</taxon>
        <taxon>Synergistia</taxon>
        <taxon>Synergistales</taxon>
        <taxon>Synergistaceae</taxon>
        <taxon>Aminomonas</taxon>
    </lineage>
</organism>
<protein>
    <submittedName>
        <fullName evidence="12">ABC transporter related protein</fullName>
    </submittedName>
</protein>
<dbReference type="Pfam" id="PF00664">
    <property type="entry name" value="ABC_membrane"/>
    <property type="match status" value="1"/>
</dbReference>
<dbReference type="InterPro" id="IPR003439">
    <property type="entry name" value="ABC_transporter-like_ATP-bd"/>
</dbReference>
<feature type="transmembrane region" description="Helical" evidence="9">
    <location>
        <begin position="245"/>
        <end position="265"/>
    </location>
</feature>
<dbReference type="GO" id="GO:0005524">
    <property type="term" value="F:ATP binding"/>
    <property type="evidence" value="ECO:0007669"/>
    <property type="project" value="UniProtKB-KW"/>
</dbReference>
<keyword evidence="13" id="KW-1185">Reference proteome</keyword>
<dbReference type="PANTHER" id="PTHR43394:SF1">
    <property type="entry name" value="ATP-BINDING CASSETTE SUB-FAMILY B MEMBER 10, MITOCHONDRIAL"/>
    <property type="match status" value="1"/>
</dbReference>
<dbReference type="SUPFAM" id="SSF52540">
    <property type="entry name" value="P-loop containing nucleoside triphosphate hydrolases"/>
    <property type="match status" value="1"/>
</dbReference>
<dbReference type="InterPro" id="IPR039421">
    <property type="entry name" value="Type_1_exporter"/>
</dbReference>
<dbReference type="PANTHER" id="PTHR43394">
    <property type="entry name" value="ATP-DEPENDENT PERMEASE MDL1, MITOCHONDRIAL"/>
    <property type="match status" value="1"/>
</dbReference>
<sequence>MSGSPVSLYRRLLVFLLPYRRRLAAGVGCMVATALFGVLPPWLIKNLVDDVLIRGDRHTLNLLIAGILSLYALKGVFGYGQIYLMTWVGQRVILDLRLALYDRTQRLPFSFLYARRVGELLSRITNDVTVLQELVSSVLVDLVVQGTTFLGILGFLLFLNWKLTLATFAVLPLAALVIDRASKRLRVVGHAIQEQLARVSAVAQEALSSVRVVRAFVTEDMEYRRFEQENRSHFKELMRGTQVRGALEGIVELVLMSALCLILWMGGRDVVARRISAGELIAFITYLGLLVQPIRILSKVVSRIQQALASAERVYEILDQPEDVPLPAVPRSPGRVRGGLRFEDLWFAYQDERYVLKGIDLEVRPGECVAVVGSTGAGKSTLVDLIPRFFDPTRGRVLVDGTDLRDLDLPAYRRQIGLVPQDPVLLRGTFAFNIAYGFPEADQEKVEEAARIAGIHDFVQGLPRGYRTEIGERGVTLSGGQRQRVAIARAVVRDPRILILDEATSSLDAEVEQQIQGALRKAMRGRTSFILAHRLSTIREADRILVLEGGHIVEQGTHEELSARDGRYAALLRFQFAEHGPSAS</sequence>
<reference evidence="12 13" key="1">
    <citation type="journal article" date="2010" name="Stand. Genomic Sci.">
        <title>Non-contiguous finished genome sequence of Aminomonas paucivorans type strain (GLU-3).</title>
        <authorList>
            <person name="Pitluck S."/>
            <person name="Yasawong M."/>
            <person name="Held B."/>
            <person name="Lapidus A."/>
            <person name="Nolan M."/>
            <person name="Copeland A."/>
            <person name="Lucas S."/>
            <person name="Del Rio T.G."/>
            <person name="Tice H."/>
            <person name="Cheng J.F."/>
            <person name="Chertkov O."/>
            <person name="Goodwin L."/>
            <person name="Tapia R."/>
            <person name="Han C."/>
            <person name="Liolios K."/>
            <person name="Ivanova N."/>
            <person name="Mavromatis K."/>
            <person name="Ovchinnikova G."/>
            <person name="Pati A."/>
            <person name="Chen A."/>
            <person name="Palaniappan K."/>
            <person name="Land M."/>
            <person name="Hauser L."/>
            <person name="Chang Y.J."/>
            <person name="Jeffries C.D."/>
            <person name="Pukall R."/>
            <person name="Spring S."/>
            <person name="Rohde M."/>
            <person name="Sikorski J."/>
            <person name="Goker M."/>
            <person name="Woyke T."/>
            <person name="Bristow J."/>
            <person name="Eisen J.A."/>
            <person name="Markowitz V."/>
            <person name="Hugenholtz P."/>
            <person name="Kyrpides N.C."/>
            <person name="Klenk H.P."/>
        </authorList>
    </citation>
    <scope>NUCLEOTIDE SEQUENCE [LARGE SCALE GENOMIC DNA]</scope>
    <source>
        <strain evidence="12 13">DSM 12260</strain>
    </source>
</reference>
<dbReference type="eggNOG" id="COG1132">
    <property type="taxonomic scope" value="Bacteria"/>
</dbReference>
<dbReference type="Proteomes" id="UP000005096">
    <property type="component" value="Chromosome"/>
</dbReference>
<evidence type="ECO:0000256" key="2">
    <source>
        <dbReference type="ARBA" id="ARBA00022448"/>
    </source>
</evidence>
<evidence type="ECO:0000256" key="4">
    <source>
        <dbReference type="ARBA" id="ARBA00022692"/>
    </source>
</evidence>
<dbReference type="CDD" id="cd18552">
    <property type="entry name" value="ABC_6TM_MsbA_like"/>
    <property type="match status" value="1"/>
</dbReference>
<dbReference type="GO" id="GO:0015421">
    <property type="term" value="F:ABC-type oligopeptide transporter activity"/>
    <property type="evidence" value="ECO:0007669"/>
    <property type="project" value="TreeGrafter"/>
</dbReference>
<feature type="domain" description="ABC transmembrane type-1" evidence="11">
    <location>
        <begin position="24"/>
        <end position="306"/>
    </location>
</feature>
<dbReference type="InterPro" id="IPR017871">
    <property type="entry name" value="ABC_transporter-like_CS"/>
</dbReference>
<evidence type="ECO:0000259" key="11">
    <source>
        <dbReference type="PROSITE" id="PS50929"/>
    </source>
</evidence>
<feature type="domain" description="ABC transporter" evidence="10">
    <location>
        <begin position="340"/>
        <end position="574"/>
    </location>
</feature>
<dbReference type="PROSITE" id="PS50929">
    <property type="entry name" value="ABC_TM1F"/>
    <property type="match status" value="1"/>
</dbReference>
<name>E3CW74_9BACT</name>
<keyword evidence="7 9" id="KW-1133">Transmembrane helix</keyword>
<dbReference type="SUPFAM" id="SSF90123">
    <property type="entry name" value="ABC transporter transmembrane region"/>
    <property type="match status" value="1"/>
</dbReference>
<dbReference type="Gene3D" id="3.40.50.300">
    <property type="entry name" value="P-loop containing nucleotide triphosphate hydrolases"/>
    <property type="match status" value="1"/>
</dbReference>
<evidence type="ECO:0000256" key="3">
    <source>
        <dbReference type="ARBA" id="ARBA00022475"/>
    </source>
</evidence>
<gene>
    <name evidence="12" type="ORF">Apau_0898</name>
</gene>
<dbReference type="PROSITE" id="PS00211">
    <property type="entry name" value="ABC_TRANSPORTER_1"/>
    <property type="match status" value="1"/>
</dbReference>
<dbReference type="RefSeq" id="WP_006300501.1">
    <property type="nucleotide sequence ID" value="NZ_CM001022.1"/>
</dbReference>
<dbReference type="Pfam" id="PF00005">
    <property type="entry name" value="ABC_tran"/>
    <property type="match status" value="1"/>
</dbReference>
<dbReference type="InterPro" id="IPR036640">
    <property type="entry name" value="ABC1_TM_sf"/>
</dbReference>
<feature type="transmembrane region" description="Helical" evidence="9">
    <location>
        <begin position="149"/>
        <end position="178"/>
    </location>
</feature>
<proteinExistence type="predicted"/>
<evidence type="ECO:0000256" key="9">
    <source>
        <dbReference type="SAM" id="Phobius"/>
    </source>
</evidence>
<keyword evidence="8 9" id="KW-0472">Membrane</keyword>
<dbReference type="InterPro" id="IPR003593">
    <property type="entry name" value="AAA+_ATPase"/>
</dbReference>
<dbReference type="PaxDb" id="584708-Apau_0898"/>
<evidence type="ECO:0000256" key="5">
    <source>
        <dbReference type="ARBA" id="ARBA00022741"/>
    </source>
</evidence>